<keyword evidence="3" id="KW-0677">Repeat</keyword>
<dbReference type="Proteomes" id="UP000694405">
    <property type="component" value="Chromosome 20"/>
</dbReference>
<evidence type="ECO:0000313" key="5">
    <source>
        <dbReference type="Proteomes" id="UP000694405"/>
    </source>
</evidence>
<dbReference type="GO" id="GO:0007165">
    <property type="term" value="P:signal transduction"/>
    <property type="evidence" value="ECO:0007669"/>
    <property type="project" value="InterPro"/>
</dbReference>
<evidence type="ECO:0000256" key="2">
    <source>
        <dbReference type="ARBA" id="ARBA00022525"/>
    </source>
</evidence>
<dbReference type="Pfam" id="PF05782">
    <property type="entry name" value="ECM1"/>
    <property type="match status" value="1"/>
</dbReference>
<keyword evidence="5" id="KW-1185">Reference proteome</keyword>
<dbReference type="GO" id="GO:0005615">
    <property type="term" value="C:extracellular space"/>
    <property type="evidence" value="ECO:0007669"/>
    <property type="project" value="InterPro"/>
</dbReference>
<evidence type="ECO:0000256" key="1">
    <source>
        <dbReference type="ARBA" id="ARBA00004613"/>
    </source>
</evidence>
<organism evidence="4 5">
    <name type="scientific">Melopsittacus undulatus</name>
    <name type="common">Budgerigar</name>
    <name type="synonym">Psittacus undulatus</name>
    <dbReference type="NCBI Taxonomy" id="13146"/>
    <lineage>
        <taxon>Eukaryota</taxon>
        <taxon>Metazoa</taxon>
        <taxon>Chordata</taxon>
        <taxon>Craniata</taxon>
        <taxon>Vertebrata</taxon>
        <taxon>Euteleostomi</taxon>
        <taxon>Archelosauria</taxon>
        <taxon>Archosauria</taxon>
        <taxon>Dinosauria</taxon>
        <taxon>Saurischia</taxon>
        <taxon>Theropoda</taxon>
        <taxon>Coelurosauria</taxon>
        <taxon>Aves</taxon>
        <taxon>Neognathae</taxon>
        <taxon>Neoaves</taxon>
        <taxon>Telluraves</taxon>
        <taxon>Australaves</taxon>
        <taxon>Psittaciformes</taxon>
        <taxon>Psittaculidae</taxon>
        <taxon>Melopsittacus</taxon>
    </lineage>
</organism>
<dbReference type="Ensembl" id="ENSMUNT00000030143.1">
    <property type="protein sequence ID" value="ENSMUNP00000029503.1"/>
    <property type="gene ID" value="ENSMUNG00000016969.1"/>
</dbReference>
<comment type="subcellular location">
    <subcellularLocation>
        <location evidence="1">Secreted</location>
    </subcellularLocation>
</comment>
<reference evidence="4" key="1">
    <citation type="submission" date="2020-03" db="EMBL/GenBank/DDBJ databases">
        <title>Melopsittacus undulatus (budgerigar) genome, bMelUnd1, maternal haplotype with Z.</title>
        <authorList>
            <person name="Gedman G."/>
            <person name="Mountcastle J."/>
            <person name="Haase B."/>
            <person name="Formenti G."/>
            <person name="Wright T."/>
            <person name="Apodaca J."/>
            <person name="Pelan S."/>
            <person name="Chow W."/>
            <person name="Rhie A."/>
            <person name="Howe K."/>
            <person name="Fedrigo O."/>
            <person name="Jarvis E.D."/>
        </authorList>
    </citation>
    <scope>NUCLEOTIDE SEQUENCE [LARGE SCALE GENOMIC DNA]</scope>
</reference>
<dbReference type="InterPro" id="IPR020858">
    <property type="entry name" value="Serum_albumin-like"/>
</dbReference>
<dbReference type="PANTHER" id="PTHR16776:SF3">
    <property type="entry name" value="EXTRACELLULAR MATRIX PROTEIN 1"/>
    <property type="match status" value="1"/>
</dbReference>
<dbReference type="SUPFAM" id="SSF48552">
    <property type="entry name" value="Serum albumin-like"/>
    <property type="match status" value="1"/>
</dbReference>
<reference evidence="4" key="3">
    <citation type="submission" date="2025-09" db="UniProtKB">
        <authorList>
            <consortium name="Ensembl"/>
        </authorList>
    </citation>
    <scope>IDENTIFICATION</scope>
</reference>
<name>A0A8V5GR62_MELUD</name>
<proteinExistence type="predicted"/>
<dbReference type="PANTHER" id="PTHR16776">
    <property type="entry name" value="EXTRACELLULAR MATRIX PROTEIN 1"/>
    <property type="match status" value="1"/>
</dbReference>
<dbReference type="AlphaFoldDB" id="A0A8V5GR62"/>
<evidence type="ECO:0000313" key="4">
    <source>
        <dbReference type="Ensembl" id="ENSMUNP00000029503.1"/>
    </source>
</evidence>
<dbReference type="GO" id="GO:0030500">
    <property type="term" value="P:regulation of bone mineralization"/>
    <property type="evidence" value="ECO:0007669"/>
    <property type="project" value="TreeGrafter"/>
</dbReference>
<accession>A0A8V5GR62</accession>
<reference evidence="4" key="2">
    <citation type="submission" date="2025-08" db="UniProtKB">
        <authorList>
            <consortium name="Ensembl"/>
        </authorList>
    </citation>
    <scope>IDENTIFICATION</scope>
</reference>
<keyword evidence="2" id="KW-0964">Secreted</keyword>
<protein>
    <submittedName>
        <fullName evidence="4">Uncharacterized protein</fullName>
    </submittedName>
</protein>
<dbReference type="Gene3D" id="1.10.246.10">
    <property type="match status" value="1"/>
</dbReference>
<sequence length="483" mass="52855">MGHGYREWDGDMDTGNTLGWGHGYREWDEDMDTGNGMGTWIQGTPWDGDMDTGNGMGTGIQGMGSGHGYREWDQDMDTGNGMGHGYREWDGDMDTGNTLGWGHGYREWDEDMDTGNPLGWGHGYREWDQDMDTGSPPPPVLLDLDPAPPPSAASATFSPWGPRSVPGFPPPWPEVAAVTRMCRERAQAPPPPAAPPLPPSSFGHLRRQAAALSALPTRMVTCCGRADPVRCARRQWSSVLDSFCSEEFSVKTRPFSCCRRRGAQRSRCFRDAAAEAAAELPVPEVPFPPGEPTADNVGNICGLRGLRRALDRFHLRLEREFGSCCRMQEHTGMWVWDRLCQEEAAQGLRPRLCCEASGLARISCFAAAAPAPRYDRELHNVSLGQAGPELLRVLCGPARLLSRRWVMGQGGQWGTRPIGDLIPLLGRTIASLCSARGGGAWKDPLRCCAGGDAAERRRCFNSAYLQRVLMGLALPPPAPGHEE</sequence>
<dbReference type="InterPro" id="IPR008605">
    <property type="entry name" value="ECM1"/>
</dbReference>
<evidence type="ECO:0000256" key="3">
    <source>
        <dbReference type="ARBA" id="ARBA00022737"/>
    </source>
</evidence>